<comment type="caution">
    <text evidence="1">The sequence shown here is derived from an EMBL/GenBank/DDBJ whole genome shotgun (WGS) entry which is preliminary data.</text>
</comment>
<proteinExistence type="predicted"/>
<dbReference type="SUPFAM" id="SSF53448">
    <property type="entry name" value="Nucleotide-diphospho-sugar transferases"/>
    <property type="match status" value="1"/>
</dbReference>
<dbReference type="AlphaFoldDB" id="A0A4R8RHY6"/>
<accession>A0A4R8RHY6</accession>
<dbReference type="InterPro" id="IPR029044">
    <property type="entry name" value="Nucleotide-diphossugar_trans"/>
</dbReference>
<sequence>MAAPRFEIPAEYEDKIKFVESLDKRTDEEIFESILNPPPVTSEKNIWAFWHSGLREMPAWCQRNVANWARTCGPSWTIRVLESGGSTPSSCLNWVKEEDLPETFVRGTMDGPAGYKGPHSADFLRGICLYQYGGVWLDVGAILIRSLDDLCWRKLEDPNSPYQVAGPWMYGQAVANHVIASRKGDPFTKIWHDLFMELWKNRTTSDGLIDHPLMQFAQKITLHEAEARGFSFNWDVPMHLILEYVCQIVCWIRVSICDGNGGFNGLEYYKNNVLLFDALYEDWPGEAVIGWNGEEMFELLSTRLDADPESEAYKRAHKMVWTILSTSSMQKVTRAGGKTSTKALGALWDDKENADTDREPGTFAELLRYGSVHFRQDRETLCVPAPEVQEVLHKGVLEP</sequence>
<dbReference type="Gene3D" id="3.90.550.20">
    <property type="match status" value="1"/>
</dbReference>
<name>A0A4R8RHY6_COLTR</name>
<dbReference type="Pfam" id="PF05704">
    <property type="entry name" value="Caps_synth"/>
    <property type="match status" value="1"/>
</dbReference>
<protein>
    <submittedName>
        <fullName evidence="1">Putative glycosyl transferase FCK3</fullName>
    </submittedName>
</protein>
<evidence type="ECO:0000313" key="1">
    <source>
        <dbReference type="EMBL" id="TDZ61852.1"/>
    </source>
</evidence>
<reference evidence="1 2" key="1">
    <citation type="submission" date="2018-12" db="EMBL/GenBank/DDBJ databases">
        <title>Genome sequence and assembly of Colletotrichum trifolii.</title>
        <authorList>
            <person name="Gan P."/>
            <person name="Shirasu K."/>
        </authorList>
    </citation>
    <scope>NUCLEOTIDE SEQUENCE [LARGE SCALE GENOMIC DNA]</scope>
    <source>
        <strain evidence="1 2">543-2</strain>
    </source>
</reference>
<dbReference type="Proteomes" id="UP000295703">
    <property type="component" value="Unassembled WGS sequence"/>
</dbReference>
<evidence type="ECO:0000313" key="2">
    <source>
        <dbReference type="Proteomes" id="UP000295703"/>
    </source>
</evidence>
<organism evidence="1 2">
    <name type="scientific">Colletotrichum trifolii</name>
    <dbReference type="NCBI Taxonomy" id="5466"/>
    <lineage>
        <taxon>Eukaryota</taxon>
        <taxon>Fungi</taxon>
        <taxon>Dikarya</taxon>
        <taxon>Ascomycota</taxon>
        <taxon>Pezizomycotina</taxon>
        <taxon>Sordariomycetes</taxon>
        <taxon>Hypocreomycetidae</taxon>
        <taxon>Glomerellales</taxon>
        <taxon>Glomerellaceae</taxon>
        <taxon>Colletotrichum</taxon>
        <taxon>Colletotrichum orbiculare species complex</taxon>
    </lineage>
</organism>
<gene>
    <name evidence="1" type="primary">FCK3-1</name>
    <name evidence="1" type="ORF">CTRI78_v004057</name>
</gene>
<dbReference type="InterPro" id="IPR008441">
    <property type="entry name" value="AfumC-like_glycosyl_Trfase"/>
</dbReference>
<keyword evidence="1" id="KW-0808">Transferase</keyword>
<keyword evidence="2" id="KW-1185">Reference proteome</keyword>
<dbReference type="GO" id="GO:0016757">
    <property type="term" value="F:glycosyltransferase activity"/>
    <property type="evidence" value="ECO:0007669"/>
    <property type="project" value="InterPro"/>
</dbReference>
<dbReference type="EMBL" id="RYZW01000028">
    <property type="protein sequence ID" value="TDZ61852.1"/>
    <property type="molecule type" value="Genomic_DNA"/>
</dbReference>